<keyword evidence="2" id="KW-1185">Reference proteome</keyword>
<feature type="transmembrane region" description="Helical" evidence="1">
    <location>
        <begin position="140"/>
        <end position="162"/>
    </location>
</feature>
<evidence type="ECO:0000313" key="2">
    <source>
        <dbReference type="Proteomes" id="UP000887575"/>
    </source>
</evidence>
<dbReference type="Proteomes" id="UP000887575">
    <property type="component" value="Unassembled WGS sequence"/>
</dbReference>
<accession>A0AAF3EV25</accession>
<feature type="transmembrane region" description="Helical" evidence="1">
    <location>
        <begin position="61"/>
        <end position="78"/>
    </location>
</feature>
<dbReference type="AlphaFoldDB" id="A0AAF3EV25"/>
<evidence type="ECO:0000313" key="3">
    <source>
        <dbReference type="WBParaSite" id="MBELARI_LOCUS18045"/>
    </source>
</evidence>
<evidence type="ECO:0000256" key="1">
    <source>
        <dbReference type="SAM" id="Phobius"/>
    </source>
</evidence>
<organism evidence="2 3">
    <name type="scientific">Mesorhabditis belari</name>
    <dbReference type="NCBI Taxonomy" id="2138241"/>
    <lineage>
        <taxon>Eukaryota</taxon>
        <taxon>Metazoa</taxon>
        <taxon>Ecdysozoa</taxon>
        <taxon>Nematoda</taxon>
        <taxon>Chromadorea</taxon>
        <taxon>Rhabditida</taxon>
        <taxon>Rhabditina</taxon>
        <taxon>Rhabditomorpha</taxon>
        <taxon>Rhabditoidea</taxon>
        <taxon>Rhabditidae</taxon>
        <taxon>Mesorhabditinae</taxon>
        <taxon>Mesorhabditis</taxon>
    </lineage>
</organism>
<name>A0AAF3EV25_9BILA</name>
<keyword evidence="1" id="KW-0812">Transmembrane</keyword>
<dbReference type="WBParaSite" id="MBELARI_LOCUS18045">
    <property type="protein sequence ID" value="MBELARI_LOCUS18045"/>
    <property type="gene ID" value="MBELARI_LOCUS18045"/>
</dbReference>
<proteinExistence type="predicted"/>
<feature type="transmembrane region" description="Helical" evidence="1">
    <location>
        <begin position="90"/>
        <end position="120"/>
    </location>
</feature>
<keyword evidence="1" id="KW-1133">Transmembrane helix</keyword>
<reference evidence="3" key="1">
    <citation type="submission" date="2024-02" db="UniProtKB">
        <authorList>
            <consortium name="WormBaseParasite"/>
        </authorList>
    </citation>
    <scope>IDENTIFICATION</scope>
</reference>
<sequence length="196" mass="22479">MTWCWRPERIVDREPLPTDYRCCFGCCTSKSVFTFITLVNLAIVALIGLLLLPFLLLGGPIVWIIFAIPIALIFLWLYPSVQAIRTEKPVYMQIVWIANLIITSLGFLYLIVLAIASLITMSTATDDREREQAATLVAGAIVRVVFDLPWTIWSLCLIYSFYSYLRDRQLWLEGRGTDMPKVPHPYHMESAPMYEP</sequence>
<protein>
    <submittedName>
        <fullName evidence="3">Uncharacterized protein</fullName>
    </submittedName>
</protein>
<keyword evidence="1" id="KW-0472">Membrane</keyword>
<feature type="transmembrane region" description="Helical" evidence="1">
    <location>
        <begin position="32"/>
        <end position="55"/>
    </location>
</feature>